<evidence type="ECO:0000256" key="1">
    <source>
        <dbReference type="ARBA" id="ARBA00008857"/>
    </source>
</evidence>
<dbReference type="GO" id="GO:0006310">
    <property type="term" value="P:DNA recombination"/>
    <property type="evidence" value="ECO:0007669"/>
    <property type="project" value="UniProtKB-KW"/>
</dbReference>
<comment type="similarity">
    <text evidence="1">Belongs to the 'phage' integrase family.</text>
</comment>
<evidence type="ECO:0000259" key="7">
    <source>
        <dbReference type="PROSITE" id="PS51898"/>
    </source>
</evidence>
<dbReference type="AlphaFoldDB" id="A0A8U0FY49"/>
<keyword evidence="6" id="KW-0233">DNA recombination</keyword>
<dbReference type="EMBL" id="CP096255">
    <property type="protein sequence ID" value="UPT91803.1"/>
    <property type="molecule type" value="Genomic_DNA"/>
</dbReference>
<dbReference type="SUPFAM" id="SSF56349">
    <property type="entry name" value="DNA breaking-rejoining enzymes"/>
    <property type="match status" value="1"/>
</dbReference>
<dbReference type="PANTHER" id="PTHR30349">
    <property type="entry name" value="PHAGE INTEGRASE-RELATED"/>
    <property type="match status" value="1"/>
</dbReference>
<dbReference type="InterPro" id="IPR050090">
    <property type="entry name" value="Tyrosine_recombinase_XerCD"/>
</dbReference>
<evidence type="ECO:0000256" key="3">
    <source>
        <dbReference type="ARBA" id="ARBA00022908"/>
    </source>
</evidence>
<proteinExistence type="inferred from homology"/>
<gene>
    <name evidence="8" type="ORF">HAP41_0000022290</name>
</gene>
<accession>A0A8U0FY49</accession>
<sequence length="166" mass="18961">MLKATKGNRWGHRNAAMILVAYRHGLRASELTDLRWDQIDFATATLHVRRVKQGSPSTHPILGDELRWLRRLQREQDPKSPFVFTSERGAPFTTAGFARMVERAGAEAKLSFKAHAHMLRHACGFALASKGHDTRALQAYLGHKNIQHTVRYTELSPTRFKSFWRA</sequence>
<evidence type="ECO:0000256" key="4">
    <source>
        <dbReference type="ARBA" id="ARBA00023015"/>
    </source>
</evidence>
<dbReference type="InterPro" id="IPR002104">
    <property type="entry name" value="Integrase_catalytic"/>
</dbReference>
<dbReference type="GO" id="GO:0015074">
    <property type="term" value="P:DNA integration"/>
    <property type="evidence" value="ECO:0007669"/>
    <property type="project" value="UniProtKB-KW"/>
</dbReference>
<protein>
    <submittedName>
        <fullName evidence="8">Tyrosine-type recombinase/integrase</fullName>
    </submittedName>
</protein>
<dbReference type="Pfam" id="PF00589">
    <property type="entry name" value="Phage_integrase"/>
    <property type="match status" value="1"/>
</dbReference>
<name>A0A8U0FY49_9BRAD</name>
<keyword evidence="3" id="KW-0229">DNA integration</keyword>
<keyword evidence="2" id="KW-1029">Fimbrium biogenesis</keyword>
<dbReference type="PROSITE" id="PS51898">
    <property type="entry name" value="TYR_RECOMBINASE"/>
    <property type="match status" value="1"/>
</dbReference>
<reference evidence="8" key="2">
    <citation type="submission" date="2022-04" db="EMBL/GenBank/DDBJ databases">
        <authorList>
            <person name="Bromfield E.S.P."/>
            <person name="Cloutier S."/>
        </authorList>
    </citation>
    <scope>NUCLEOTIDE SEQUENCE</scope>
    <source>
        <strain evidence="8">1S5</strain>
    </source>
</reference>
<reference evidence="8" key="1">
    <citation type="journal article" date="2017" name="Syst. Appl. Microbiol.">
        <title>Soybeans inoculated with root zone soils of Canadian native legumes harbour diverse and novel Bradyrhizobium spp. that possess agricultural potential.</title>
        <authorList>
            <person name="Bromfield E.S.P."/>
            <person name="Cloutier S."/>
            <person name="Tambong J.T."/>
            <person name="Tran Thi T.V."/>
        </authorList>
    </citation>
    <scope>NUCLEOTIDE SEQUENCE</scope>
    <source>
        <strain evidence="8">1S5</strain>
    </source>
</reference>
<dbReference type="PANTHER" id="PTHR30349:SF62">
    <property type="entry name" value="TYPE 1 FIMBRIAE REGULATORY PROTEIN FIMB-RELATED"/>
    <property type="match status" value="1"/>
</dbReference>
<organism evidence="8 9">
    <name type="scientific">Bradyrhizobium barranii subsp. apii</name>
    <dbReference type="NCBI Taxonomy" id="2819348"/>
    <lineage>
        <taxon>Bacteria</taxon>
        <taxon>Pseudomonadati</taxon>
        <taxon>Pseudomonadota</taxon>
        <taxon>Alphaproteobacteria</taxon>
        <taxon>Hyphomicrobiales</taxon>
        <taxon>Nitrobacteraceae</taxon>
        <taxon>Bradyrhizobium</taxon>
        <taxon>Bradyrhizobium barranii</taxon>
    </lineage>
</organism>
<dbReference type="InterPro" id="IPR011010">
    <property type="entry name" value="DNA_brk_join_enz"/>
</dbReference>
<dbReference type="Gene3D" id="1.10.443.10">
    <property type="entry name" value="Intergrase catalytic core"/>
    <property type="match status" value="1"/>
</dbReference>
<dbReference type="InterPro" id="IPR013762">
    <property type="entry name" value="Integrase-like_cat_sf"/>
</dbReference>
<evidence type="ECO:0000313" key="9">
    <source>
        <dbReference type="Proteomes" id="UP000551709"/>
    </source>
</evidence>
<dbReference type="GO" id="GO:0003677">
    <property type="term" value="F:DNA binding"/>
    <property type="evidence" value="ECO:0007669"/>
    <property type="project" value="InterPro"/>
</dbReference>
<evidence type="ECO:0000256" key="5">
    <source>
        <dbReference type="ARBA" id="ARBA00023163"/>
    </source>
</evidence>
<evidence type="ECO:0000256" key="6">
    <source>
        <dbReference type="ARBA" id="ARBA00023172"/>
    </source>
</evidence>
<dbReference type="Proteomes" id="UP000551709">
    <property type="component" value="Chromosome"/>
</dbReference>
<evidence type="ECO:0000256" key="2">
    <source>
        <dbReference type="ARBA" id="ARBA00022558"/>
    </source>
</evidence>
<keyword evidence="5" id="KW-0804">Transcription</keyword>
<evidence type="ECO:0000313" key="8">
    <source>
        <dbReference type="EMBL" id="UPT91803.1"/>
    </source>
</evidence>
<keyword evidence="4" id="KW-0805">Transcription regulation</keyword>
<feature type="domain" description="Tyr recombinase" evidence="7">
    <location>
        <begin position="1"/>
        <end position="165"/>
    </location>
</feature>